<comment type="subcellular location">
    <subcellularLocation>
        <location evidence="1 7">Cell inner membrane</location>
        <topology evidence="1 7">Multi-pass membrane protein</topology>
    </subcellularLocation>
</comment>
<sequence length="429" mass="45243">MLDTLYGFLIVFGLLMLGAPIAFGMALVGFGGFALIVGLNPSLAMLGQIAYETTMSDSLSVVPLFILMGNLITRAGLSRALFEFANAFLGHHRGGLAMATVVACGGFAAVSGSSMATSATMSKVAIPSMRRFNYADSLAAGSIAAGGTLGILIPPSVILVLYGTLTSTDIGTLFVAGVLPGIVGMLFYVGAVQVATRLNPEIGPRGERTAWPQRLTAFSRIWGVAVLFALVMGGIYFGAFTPTEAAGIGAGGAFLFALLRGGLTIRKFYEVLVETAITSTMMFVLLIGAILFSNFINVAGLPRELSAMISGTEAPPLVILVIILAIYIVLGCVLESLSMMLLTVPIFFPIIQQLGFDPVWFGIIVVIVIEISLITPPIGMNAFVLRATLPDIPIQTIFRGLVPFILADILRLALLVLVPWVTLFLPSLM</sequence>
<keyword evidence="10" id="KW-1185">Reference proteome</keyword>
<evidence type="ECO:0000256" key="6">
    <source>
        <dbReference type="ARBA" id="ARBA00023136"/>
    </source>
</evidence>
<dbReference type="PANTHER" id="PTHR33362:SF5">
    <property type="entry name" value="C4-DICARBOXYLATE TRAP TRANSPORTER LARGE PERMEASE PROTEIN DCTM"/>
    <property type="match status" value="1"/>
</dbReference>
<keyword evidence="7" id="KW-0813">Transport</keyword>
<evidence type="ECO:0000256" key="5">
    <source>
        <dbReference type="ARBA" id="ARBA00022989"/>
    </source>
</evidence>
<feature type="transmembrane region" description="Helical" evidence="7">
    <location>
        <begin position="217"/>
        <end position="239"/>
    </location>
</feature>
<keyword evidence="2" id="KW-1003">Cell membrane</keyword>
<name>A0A5B8FZ18_9RHOB</name>
<dbReference type="PIRSF" id="PIRSF006066">
    <property type="entry name" value="HI0050"/>
    <property type="match status" value="1"/>
</dbReference>
<evidence type="ECO:0000259" key="8">
    <source>
        <dbReference type="Pfam" id="PF06808"/>
    </source>
</evidence>
<keyword evidence="6 7" id="KW-0472">Membrane</keyword>
<feature type="transmembrane region" description="Helical" evidence="7">
    <location>
        <begin position="6"/>
        <end position="39"/>
    </location>
</feature>
<evidence type="ECO:0000256" key="7">
    <source>
        <dbReference type="RuleBase" id="RU369079"/>
    </source>
</evidence>
<dbReference type="Pfam" id="PF06808">
    <property type="entry name" value="DctM"/>
    <property type="match status" value="1"/>
</dbReference>
<evidence type="ECO:0000256" key="4">
    <source>
        <dbReference type="ARBA" id="ARBA00022692"/>
    </source>
</evidence>
<dbReference type="OrthoDB" id="9790209at2"/>
<dbReference type="Proteomes" id="UP000305888">
    <property type="component" value="Chromosome"/>
</dbReference>
<evidence type="ECO:0000256" key="1">
    <source>
        <dbReference type="ARBA" id="ARBA00004429"/>
    </source>
</evidence>
<feature type="transmembrane region" description="Helical" evidence="7">
    <location>
        <begin position="404"/>
        <end position="425"/>
    </location>
</feature>
<dbReference type="NCBIfam" id="TIGR00786">
    <property type="entry name" value="dctM"/>
    <property type="match status" value="1"/>
</dbReference>
<dbReference type="AlphaFoldDB" id="A0A5B8FZ18"/>
<keyword evidence="5 7" id="KW-1133">Transmembrane helix</keyword>
<dbReference type="KEGG" id="ppru:FDP22_13210"/>
<proteinExistence type="inferred from homology"/>
<feature type="transmembrane region" description="Helical" evidence="7">
    <location>
        <begin position="174"/>
        <end position="196"/>
    </location>
</feature>
<feature type="transmembrane region" description="Helical" evidence="7">
    <location>
        <begin position="360"/>
        <end position="384"/>
    </location>
</feature>
<feature type="transmembrane region" description="Helical" evidence="7">
    <location>
        <begin position="245"/>
        <end position="263"/>
    </location>
</feature>
<dbReference type="GO" id="GO:0022857">
    <property type="term" value="F:transmembrane transporter activity"/>
    <property type="evidence" value="ECO:0007669"/>
    <property type="project" value="UniProtKB-UniRule"/>
</dbReference>
<feature type="transmembrane region" description="Helical" evidence="7">
    <location>
        <begin position="97"/>
        <end position="117"/>
    </location>
</feature>
<feature type="transmembrane region" description="Helical" evidence="7">
    <location>
        <begin position="138"/>
        <end position="162"/>
    </location>
</feature>
<feature type="transmembrane region" description="Helical" evidence="7">
    <location>
        <begin position="275"/>
        <end position="296"/>
    </location>
</feature>
<gene>
    <name evidence="9" type="ORF">FDP22_13210</name>
</gene>
<dbReference type="InterPro" id="IPR010656">
    <property type="entry name" value="DctM"/>
</dbReference>
<feature type="transmembrane region" description="Helical" evidence="7">
    <location>
        <begin position="59"/>
        <end position="77"/>
    </location>
</feature>
<accession>A0A5B8FZ18</accession>
<keyword evidence="3 7" id="KW-0997">Cell inner membrane</keyword>
<feature type="transmembrane region" description="Helical" evidence="7">
    <location>
        <begin position="316"/>
        <end position="348"/>
    </location>
</feature>
<dbReference type="PANTHER" id="PTHR33362">
    <property type="entry name" value="SIALIC ACID TRAP TRANSPORTER PERMEASE PROTEIN SIAT-RELATED"/>
    <property type="match status" value="1"/>
</dbReference>
<keyword evidence="4 7" id="KW-0812">Transmembrane</keyword>
<dbReference type="InterPro" id="IPR004681">
    <property type="entry name" value="TRAP_DctM"/>
</dbReference>
<organism evidence="9 10">
    <name type="scientific">Paroceanicella profunda</name>
    <dbReference type="NCBI Taxonomy" id="2579971"/>
    <lineage>
        <taxon>Bacteria</taxon>
        <taxon>Pseudomonadati</taxon>
        <taxon>Pseudomonadota</taxon>
        <taxon>Alphaproteobacteria</taxon>
        <taxon>Rhodobacterales</taxon>
        <taxon>Paracoccaceae</taxon>
        <taxon>Paroceanicella</taxon>
    </lineage>
</organism>
<evidence type="ECO:0000256" key="3">
    <source>
        <dbReference type="ARBA" id="ARBA00022519"/>
    </source>
</evidence>
<evidence type="ECO:0000256" key="2">
    <source>
        <dbReference type="ARBA" id="ARBA00022475"/>
    </source>
</evidence>
<reference evidence="9 10" key="1">
    <citation type="submission" date="2019-06" db="EMBL/GenBank/DDBJ databases">
        <title>Genome sequence of Rhodobacteraceae bacterium D4M1.</title>
        <authorList>
            <person name="Cao J."/>
        </authorList>
    </citation>
    <scope>NUCLEOTIDE SEQUENCE [LARGE SCALE GENOMIC DNA]</scope>
    <source>
        <strain evidence="9 10">D4M1</strain>
    </source>
</reference>
<protein>
    <recommendedName>
        <fullName evidence="7">TRAP transporter large permease protein</fullName>
    </recommendedName>
</protein>
<comment type="similarity">
    <text evidence="7">Belongs to the TRAP transporter large permease family.</text>
</comment>
<dbReference type="GO" id="GO:0005886">
    <property type="term" value="C:plasma membrane"/>
    <property type="evidence" value="ECO:0007669"/>
    <property type="project" value="UniProtKB-SubCell"/>
</dbReference>
<comment type="subunit">
    <text evidence="7">The complex comprises the extracytoplasmic solute receptor protein and the two transmembrane proteins.</text>
</comment>
<evidence type="ECO:0000313" key="9">
    <source>
        <dbReference type="EMBL" id="QDL92660.1"/>
    </source>
</evidence>
<comment type="function">
    <text evidence="7">Part of the tripartite ATP-independent periplasmic (TRAP) transport system.</text>
</comment>
<dbReference type="RefSeq" id="WP_138574321.1">
    <property type="nucleotide sequence ID" value="NZ_CP040818.1"/>
</dbReference>
<evidence type="ECO:0000313" key="10">
    <source>
        <dbReference type="Proteomes" id="UP000305888"/>
    </source>
</evidence>
<feature type="domain" description="TRAP C4-dicarboxylate transport system permease DctM subunit" evidence="8">
    <location>
        <begin position="8"/>
        <end position="421"/>
    </location>
</feature>
<dbReference type="EMBL" id="CP040818">
    <property type="protein sequence ID" value="QDL92660.1"/>
    <property type="molecule type" value="Genomic_DNA"/>
</dbReference>